<protein>
    <recommendedName>
        <fullName evidence="1">Tesmin/TSO1-like CXC domain-containing protein</fullName>
    </recommendedName>
</protein>
<gene>
    <name evidence="2" type="ORF">CAPTEDRAFT_196184</name>
</gene>
<dbReference type="GO" id="GO:0003908">
    <property type="term" value="F:methylated-DNA-[protein]-cysteine S-methyltransferase activity"/>
    <property type="evidence" value="ECO:0007669"/>
    <property type="project" value="InterPro"/>
</dbReference>
<accession>R7U741</accession>
<keyword evidence="4" id="KW-1185">Reference proteome</keyword>
<proteinExistence type="predicted"/>
<dbReference type="EMBL" id="KB306824">
    <property type="protein sequence ID" value="ELT99491.1"/>
    <property type="molecule type" value="Genomic_DNA"/>
</dbReference>
<dbReference type="HOGENOM" id="CLU_698783_0_0_1"/>
<dbReference type="GO" id="GO:0006281">
    <property type="term" value="P:DNA repair"/>
    <property type="evidence" value="ECO:0007669"/>
    <property type="project" value="InterPro"/>
</dbReference>
<reference evidence="3" key="3">
    <citation type="submission" date="2015-06" db="UniProtKB">
        <authorList>
            <consortium name="EnsemblMetazoa"/>
        </authorList>
    </citation>
    <scope>IDENTIFICATION</scope>
</reference>
<dbReference type="InterPro" id="IPR033467">
    <property type="entry name" value="Tesmin/TSO1-like_CXC"/>
</dbReference>
<dbReference type="STRING" id="283909.R7U741"/>
<organism evidence="2">
    <name type="scientific">Capitella teleta</name>
    <name type="common">Polychaete worm</name>
    <dbReference type="NCBI Taxonomy" id="283909"/>
    <lineage>
        <taxon>Eukaryota</taxon>
        <taxon>Metazoa</taxon>
        <taxon>Spiralia</taxon>
        <taxon>Lophotrochozoa</taxon>
        <taxon>Annelida</taxon>
        <taxon>Polychaeta</taxon>
        <taxon>Sedentaria</taxon>
        <taxon>Scolecida</taxon>
        <taxon>Capitellidae</taxon>
        <taxon>Capitella</taxon>
    </lineage>
</organism>
<dbReference type="AlphaFoldDB" id="R7U741"/>
<dbReference type="InterPro" id="IPR001497">
    <property type="entry name" value="MethylDNA_cys_MeTrfase_AS"/>
</dbReference>
<dbReference type="EMBL" id="AMQN01001938">
    <property type="status" value="NOT_ANNOTATED_CDS"/>
    <property type="molecule type" value="Genomic_DNA"/>
</dbReference>
<dbReference type="EnsemblMetazoa" id="CapteT196184">
    <property type="protein sequence ID" value="CapteP196184"/>
    <property type="gene ID" value="CapteG196184"/>
</dbReference>
<dbReference type="SMART" id="SM01114">
    <property type="entry name" value="CXC"/>
    <property type="match status" value="1"/>
</dbReference>
<reference evidence="4" key="1">
    <citation type="submission" date="2012-12" db="EMBL/GenBank/DDBJ databases">
        <authorList>
            <person name="Hellsten U."/>
            <person name="Grimwood J."/>
            <person name="Chapman J.A."/>
            <person name="Shapiro H."/>
            <person name="Aerts A."/>
            <person name="Otillar R.P."/>
            <person name="Terry A.Y."/>
            <person name="Boore J.L."/>
            <person name="Simakov O."/>
            <person name="Marletaz F."/>
            <person name="Cho S.-J."/>
            <person name="Edsinger-Gonzales E."/>
            <person name="Havlak P."/>
            <person name="Kuo D.-H."/>
            <person name="Larsson T."/>
            <person name="Lv J."/>
            <person name="Arendt D."/>
            <person name="Savage R."/>
            <person name="Osoegawa K."/>
            <person name="de Jong P."/>
            <person name="Lindberg D.R."/>
            <person name="Seaver E.C."/>
            <person name="Weisblat D.A."/>
            <person name="Putnam N.H."/>
            <person name="Grigoriev I.V."/>
            <person name="Rokhsar D.S."/>
        </authorList>
    </citation>
    <scope>NUCLEOTIDE SEQUENCE</scope>
    <source>
        <strain evidence="4">I ESC-2004</strain>
    </source>
</reference>
<name>R7U741_CAPTE</name>
<dbReference type="Proteomes" id="UP000014760">
    <property type="component" value="Unassembled WGS sequence"/>
</dbReference>
<evidence type="ECO:0000259" key="1">
    <source>
        <dbReference type="SMART" id="SM01114"/>
    </source>
</evidence>
<evidence type="ECO:0000313" key="2">
    <source>
        <dbReference type="EMBL" id="ELT99491.1"/>
    </source>
</evidence>
<dbReference type="PROSITE" id="PS00374">
    <property type="entry name" value="MGMT"/>
    <property type="match status" value="1"/>
</dbReference>
<reference evidence="2 4" key="2">
    <citation type="journal article" date="2013" name="Nature">
        <title>Insights into bilaterian evolution from three spiralian genomes.</title>
        <authorList>
            <person name="Simakov O."/>
            <person name="Marletaz F."/>
            <person name="Cho S.J."/>
            <person name="Edsinger-Gonzales E."/>
            <person name="Havlak P."/>
            <person name="Hellsten U."/>
            <person name="Kuo D.H."/>
            <person name="Larsson T."/>
            <person name="Lv J."/>
            <person name="Arendt D."/>
            <person name="Savage R."/>
            <person name="Osoegawa K."/>
            <person name="de Jong P."/>
            <person name="Grimwood J."/>
            <person name="Chapman J.A."/>
            <person name="Shapiro H."/>
            <person name="Aerts A."/>
            <person name="Otillar R.P."/>
            <person name="Terry A.Y."/>
            <person name="Boore J.L."/>
            <person name="Grigoriev I.V."/>
            <person name="Lindberg D.R."/>
            <person name="Seaver E.C."/>
            <person name="Weisblat D.A."/>
            <person name="Putnam N.H."/>
            <person name="Rokhsar D.S."/>
        </authorList>
    </citation>
    <scope>NUCLEOTIDE SEQUENCE</scope>
    <source>
        <strain evidence="2 4">I ESC-2004</strain>
    </source>
</reference>
<dbReference type="OMA" id="LILECCH"/>
<feature type="domain" description="Tesmin/TSO1-like CXC" evidence="1">
    <location>
        <begin position="236"/>
        <end position="282"/>
    </location>
</feature>
<sequence>MPRPLPPQPWFPGVLPFSANLPVYLGPQPFYSSIYGGNRRVLLPTPQPSTVKPLTITRRFDLRFIRFGSFQFFSGVNDTSAVSVLCAHQLLVYEMQWACGFATGAHGGCRLTKLFVFIEIPLANIHSACVEGEYLVLTMKPVAQYYKLLIIHTEQWGNEPCWGAPLIAQDGFNEDLTGGQLSAAFHYVQLKKSGACALLDALCTFNDRIRNTLRTVTRWGEPCAPEPRNVVGASATTADGCRCGSFYSCSTRDCDCVAQSAVCSLQCVCMSTLFNCQNPLNIMGGERRICVEQLRADHCLMHMVGKIQGVASYLDAQVLVPCCKVLARVRSLIPSKRPCPAQIPCHRMLEYSWCTGKVHDATLNPRNHCRMCNNCAERDAQHCPVGHKVNCVLTA</sequence>
<evidence type="ECO:0000313" key="4">
    <source>
        <dbReference type="Proteomes" id="UP000014760"/>
    </source>
</evidence>
<evidence type="ECO:0000313" key="3">
    <source>
        <dbReference type="EnsemblMetazoa" id="CapteP196184"/>
    </source>
</evidence>